<feature type="transmembrane region" description="Helical" evidence="1">
    <location>
        <begin position="517"/>
        <end position="540"/>
    </location>
</feature>
<proteinExistence type="predicted"/>
<feature type="transmembrane region" description="Helical" evidence="1">
    <location>
        <begin position="487"/>
        <end position="505"/>
    </location>
</feature>
<feature type="transmembrane region" description="Helical" evidence="1">
    <location>
        <begin position="383"/>
        <end position="410"/>
    </location>
</feature>
<protein>
    <recommendedName>
        <fullName evidence="2">Peptidase M28 domain-containing protein</fullName>
    </recommendedName>
</protein>
<dbReference type="PANTHER" id="PTHR12147:SF26">
    <property type="entry name" value="PEPTIDASE M28 DOMAIN-CONTAINING PROTEIN"/>
    <property type="match status" value="1"/>
</dbReference>
<dbReference type="Proteomes" id="UP000271624">
    <property type="component" value="Unassembled WGS sequence"/>
</dbReference>
<reference evidence="3" key="2">
    <citation type="journal article" date="2019" name="Genome Biol. Evol.">
        <title>Day and night: Metabolic profiles and evolutionary relationships of six axenic non-marine cyanobacteria.</title>
        <authorList>
            <person name="Will S.E."/>
            <person name="Henke P."/>
            <person name="Boedeker C."/>
            <person name="Huang S."/>
            <person name="Brinkmann H."/>
            <person name="Rohde M."/>
            <person name="Jarek M."/>
            <person name="Friedl T."/>
            <person name="Seufert S."/>
            <person name="Schumacher M."/>
            <person name="Overmann J."/>
            <person name="Neumann-Schaal M."/>
            <person name="Petersen J."/>
        </authorList>
    </citation>
    <scope>NUCLEOTIDE SEQUENCE [LARGE SCALE GENOMIC DNA]</scope>
    <source>
        <strain evidence="3">PCC 7102</strain>
    </source>
</reference>
<dbReference type="InterPro" id="IPR045175">
    <property type="entry name" value="M28_fam"/>
</dbReference>
<feature type="domain" description="Peptidase M28" evidence="2">
    <location>
        <begin position="134"/>
        <end position="321"/>
    </location>
</feature>
<dbReference type="OrthoDB" id="9762302at2"/>
<keyword evidence="4" id="KW-1185">Reference proteome</keyword>
<feature type="transmembrane region" description="Helical" evidence="1">
    <location>
        <begin position="356"/>
        <end position="376"/>
    </location>
</feature>
<feature type="transmembrane region" description="Helical" evidence="1">
    <location>
        <begin position="588"/>
        <end position="607"/>
    </location>
</feature>
<gene>
    <name evidence="3" type="ORF">DSM106972_045950</name>
</gene>
<name>A0A433VE88_9CYAN</name>
<dbReference type="Pfam" id="PF04389">
    <property type="entry name" value="Peptidase_M28"/>
    <property type="match status" value="1"/>
</dbReference>
<evidence type="ECO:0000256" key="1">
    <source>
        <dbReference type="SAM" id="Phobius"/>
    </source>
</evidence>
<feature type="transmembrane region" description="Helical" evidence="1">
    <location>
        <begin position="461"/>
        <end position="481"/>
    </location>
</feature>
<sequence length="817" mass="89821">MSRSVLFPFLDNRPYIARSYRANILHCLVLILACFAAVWLGLVPLITPPSVVSANDLITEFSAVRAMEHLRVIAKEPHPMGTPQHQAVEQYLVNQLKAMGLKPQVQSTTSWTSGQEWVGEGMPANYVWAGNVRNILVRIPGTANTRAILLTGWYDAMPTTPGAGDGASGVAVILETVRAILAGQPLKNDIIIYLGDADVNGLLGPKAFIKEHPWAKDYAVAMSFISHGTHGASVLYYTTPENGWLVEQTLKVAPHPLLYSFVTDLSKLTGAGDLSEFLKGNTAGLSFAYFIDIFVNHSALDNPQRVEERSVQHNGSYALALTRHLGNLPLTNPIRAPQLITFNILPNLVIVYPETLVMPLAGLAIILFITVVVMGLRRRQLTVGGIFVSAVLFLANLFTIVILTSLLWSAIKQFNPKFHIWLIGIYDGELYLIAFIAFTVAVMATLYNLVRVRLHKRHSAFNLVVGALLWWLLLTCLTSFAMPATSYLFTLPLLLSLLILAWVFFAPTIGMHPWLQIIALVLNAAVTLVLLTPVIYLLFIMTTGRMEAVLNIPLIGIPILFVGLIIGILLPHLLFLLTNFRTLGLHRWSLPAMAALSCVLLLGFGMVNSGFSAEQPRTNHIAYILDADKGKATWVSAGEKLDTWTQQFFSKGAKQIQFEAMPSYFPGRTWVAFEATAPKIKLPVPQVTVLKDTTNNGVRELQASVSSQRQASNAIVDVSAPGDIIAVTVNGKSVAWNQVPNNLRRNLRFIYFAIPNDGVELTLSIKSKKAINIKVTDYSYGLPQIPGMSIKPRSADMIPAPFDFADPTIVTKSFKLT</sequence>
<evidence type="ECO:0000313" key="3">
    <source>
        <dbReference type="EMBL" id="RUT04367.1"/>
    </source>
</evidence>
<dbReference type="InterPro" id="IPR007484">
    <property type="entry name" value="Peptidase_M28"/>
</dbReference>
<organism evidence="3 4">
    <name type="scientific">Dulcicalothrix desertica PCC 7102</name>
    <dbReference type="NCBI Taxonomy" id="232991"/>
    <lineage>
        <taxon>Bacteria</taxon>
        <taxon>Bacillati</taxon>
        <taxon>Cyanobacteriota</taxon>
        <taxon>Cyanophyceae</taxon>
        <taxon>Nostocales</taxon>
        <taxon>Calotrichaceae</taxon>
        <taxon>Dulcicalothrix</taxon>
    </lineage>
</organism>
<keyword evidence="1" id="KW-0472">Membrane</keyword>
<comment type="caution">
    <text evidence="3">The sequence shown here is derived from an EMBL/GenBank/DDBJ whole genome shotgun (WGS) entry which is preliminary data.</text>
</comment>
<reference evidence="3" key="1">
    <citation type="submission" date="2018-12" db="EMBL/GenBank/DDBJ databases">
        <authorList>
            <person name="Will S."/>
            <person name="Neumann-Schaal M."/>
            <person name="Henke P."/>
        </authorList>
    </citation>
    <scope>NUCLEOTIDE SEQUENCE</scope>
    <source>
        <strain evidence="3">PCC 7102</strain>
    </source>
</reference>
<dbReference type="Gene3D" id="3.40.630.10">
    <property type="entry name" value="Zn peptidases"/>
    <property type="match status" value="1"/>
</dbReference>
<keyword evidence="1" id="KW-0812">Transmembrane</keyword>
<feature type="transmembrane region" description="Helical" evidence="1">
    <location>
        <begin position="552"/>
        <end position="576"/>
    </location>
</feature>
<dbReference type="PANTHER" id="PTHR12147">
    <property type="entry name" value="METALLOPEPTIDASE M28 FAMILY MEMBER"/>
    <property type="match status" value="1"/>
</dbReference>
<evidence type="ECO:0000259" key="2">
    <source>
        <dbReference type="Pfam" id="PF04389"/>
    </source>
</evidence>
<accession>A0A433VE88</accession>
<dbReference type="GO" id="GO:0006508">
    <property type="term" value="P:proteolysis"/>
    <property type="evidence" value="ECO:0007669"/>
    <property type="project" value="InterPro"/>
</dbReference>
<dbReference type="GO" id="GO:0008235">
    <property type="term" value="F:metalloexopeptidase activity"/>
    <property type="evidence" value="ECO:0007669"/>
    <property type="project" value="InterPro"/>
</dbReference>
<feature type="transmembrane region" description="Helical" evidence="1">
    <location>
        <begin position="20"/>
        <end position="42"/>
    </location>
</feature>
<feature type="transmembrane region" description="Helical" evidence="1">
    <location>
        <begin position="430"/>
        <end position="449"/>
    </location>
</feature>
<dbReference type="SUPFAM" id="SSF53187">
    <property type="entry name" value="Zn-dependent exopeptidases"/>
    <property type="match status" value="1"/>
</dbReference>
<dbReference type="AlphaFoldDB" id="A0A433VE88"/>
<dbReference type="RefSeq" id="WP_158632868.1">
    <property type="nucleotide sequence ID" value="NZ_RSCL01000011.1"/>
</dbReference>
<dbReference type="EMBL" id="RSCL01000011">
    <property type="protein sequence ID" value="RUT04367.1"/>
    <property type="molecule type" value="Genomic_DNA"/>
</dbReference>
<dbReference type="PROSITE" id="PS51257">
    <property type="entry name" value="PROKAR_LIPOPROTEIN"/>
    <property type="match status" value="1"/>
</dbReference>
<evidence type="ECO:0000313" key="4">
    <source>
        <dbReference type="Proteomes" id="UP000271624"/>
    </source>
</evidence>
<keyword evidence="1" id="KW-1133">Transmembrane helix</keyword>